<proteinExistence type="predicted"/>
<protein>
    <submittedName>
        <fullName evidence="1">Uncharacterized protein</fullName>
    </submittedName>
</protein>
<dbReference type="EMBL" id="HQ221963">
    <property type="protein sequence ID" value="ADW24355.1"/>
    <property type="molecule type" value="Genomic_DNA"/>
</dbReference>
<dbReference type="EMBL" id="HQ698924">
    <property type="protein sequence ID" value="ADW24437.1"/>
    <property type="molecule type" value="Genomic_DNA"/>
</dbReference>
<evidence type="ECO:0000313" key="4">
    <source>
        <dbReference type="Proteomes" id="UP000164320"/>
    </source>
</evidence>
<dbReference type="InterPro" id="IPR006882">
    <property type="entry name" value="Herpes_Orf11"/>
</dbReference>
<dbReference type="Pfam" id="PF04797">
    <property type="entry name" value="Herpes_ORF11"/>
    <property type="match status" value="1"/>
</dbReference>
<dbReference type="RefSeq" id="YP_004207850.1">
    <property type="nucleotide sequence ID" value="NC_015049.1"/>
</dbReference>
<keyword evidence="3" id="KW-1185">Reference proteome</keyword>
<accession>E9M5J7</accession>
<gene>
    <name evidence="2" type="ORF">RHVP-L.10</name>
    <name evidence="1" type="ORF">RHVP.10</name>
</gene>
<dbReference type="Proteomes" id="UP000164320">
    <property type="component" value="Genome"/>
</dbReference>
<evidence type="ECO:0000313" key="2">
    <source>
        <dbReference type="EMBL" id="ADW24437.1"/>
    </source>
</evidence>
<evidence type="ECO:0000313" key="3">
    <source>
        <dbReference type="Proteomes" id="UP000134313"/>
    </source>
</evidence>
<reference evidence="3 4" key="1">
    <citation type="journal article" date="2011" name="J. Virol.">
        <title>Identification and sequencing of a novel rodent gammaherpesvirus that establishes acute and latent infection in laboratory mice.</title>
        <authorList>
            <person name="Loh J."/>
            <person name="Zhao G."/>
            <person name="Nelson C.A."/>
            <person name="Coder P."/>
            <person name="Droit L."/>
            <person name="Handley S.A."/>
            <person name="Johnson L.S."/>
            <person name="Vachharajani P."/>
            <person name="Guzman H."/>
            <person name="Tesh R.B."/>
            <person name="Wang D."/>
            <person name="Fremont D.H."/>
            <person name="Virgin H.W."/>
        </authorList>
    </citation>
    <scope>NUCLEOTIDE SEQUENCE [LARGE SCALE GENOMIC DNA]</scope>
</reference>
<dbReference type="Proteomes" id="UP000134313">
    <property type="component" value="Segment"/>
</dbReference>
<dbReference type="KEGG" id="vg:10192205"/>
<organism evidence="1 3">
    <name type="scientific">Cricetid gammaherpesvirus 2</name>
    <dbReference type="NCBI Taxonomy" id="1605972"/>
    <lineage>
        <taxon>Viruses</taxon>
        <taxon>Duplodnaviria</taxon>
        <taxon>Heunggongvirae</taxon>
        <taxon>Peploviricota</taxon>
        <taxon>Herviviricetes</taxon>
        <taxon>Herpesvirales</taxon>
        <taxon>Orthoherpesviridae</taxon>
        <taxon>Gammaherpesvirinae</taxon>
        <taxon>Rhadinovirus</taxon>
        <taxon>Rhadinovirus cricetidgamma2</taxon>
    </lineage>
</organism>
<sequence length="419" mass="46612">MDDRLKHVPQKAFGDWKIYWDNHSLLCENIATINTSGHKGHMILPLSYTFRDIAQTHFAFGLVPSIFDGVENQAACVIMMGEKSTQSLDVIPTIIDEIDIPINLHMKPKVSSFAPKTIRFRFIFIGNQNISAASICVGKIDHTIPPGAKMAQISITYSGDKKLCLGNVNTTFFRTGYHNSYICYLQSPKPLTAYRLLRSKFHAEQPLHEDMLGGFCIDQIDHAGTLYRIKVKLCGTDSTMVNGNILLGLLDAETPIMLGATHKIVRLPPGGRCFTITHENKTTLPPHQSTPYKCHAHFYTTDNKPAVFLILGLNSTSSVAVSPSLWVEDGHGDLMLHNVTNKVTPINETDILGACVLIRSHAQPALLSQLSCRPCPFFFDSENTVAVFESLFVTTNCGLQFVNYPARPIHHDQPRPMDH</sequence>
<evidence type="ECO:0000313" key="1">
    <source>
        <dbReference type="EMBL" id="ADW24355.1"/>
    </source>
</evidence>
<name>E9M5J7_9GAMA</name>
<dbReference type="GeneID" id="10192205"/>